<gene>
    <name evidence="4" type="ORF">AMD01_05695</name>
</gene>
<evidence type="ECO:0000256" key="1">
    <source>
        <dbReference type="ARBA" id="ARBA00022679"/>
    </source>
</evidence>
<protein>
    <submittedName>
        <fullName evidence="4">GCN5 family acetyltransferase</fullName>
    </submittedName>
</protein>
<dbReference type="EMBL" id="LILC01000007">
    <property type="protein sequence ID" value="KOO47535.1"/>
    <property type="molecule type" value="Genomic_DNA"/>
</dbReference>
<evidence type="ECO:0000313" key="4">
    <source>
        <dbReference type="EMBL" id="KOO47535.1"/>
    </source>
</evidence>
<evidence type="ECO:0000313" key="5">
    <source>
        <dbReference type="Proteomes" id="UP000037558"/>
    </source>
</evidence>
<feature type="domain" description="N-acetyltransferase" evidence="3">
    <location>
        <begin position="1"/>
        <end position="164"/>
    </location>
</feature>
<dbReference type="InterPro" id="IPR050832">
    <property type="entry name" value="Bact_Acetyltransf"/>
</dbReference>
<dbReference type="PROSITE" id="PS51186">
    <property type="entry name" value="GNAT"/>
    <property type="match status" value="1"/>
</dbReference>
<dbReference type="InterPro" id="IPR000182">
    <property type="entry name" value="GNAT_dom"/>
</dbReference>
<dbReference type="SUPFAM" id="SSF55729">
    <property type="entry name" value="Acyl-CoA N-acyltransferases (Nat)"/>
    <property type="match status" value="1"/>
</dbReference>
<proteinExistence type="predicted"/>
<dbReference type="GO" id="GO:0016747">
    <property type="term" value="F:acyltransferase activity, transferring groups other than amino-acyl groups"/>
    <property type="evidence" value="ECO:0007669"/>
    <property type="project" value="InterPro"/>
</dbReference>
<sequence>MNIRKATSEDIKAVSAIYIDTWKTTYKGLVPDEYLHSLSYEEAETKWGQFMAEFEHKSAIFVAVNEIDEIVGFAATQMMSQNDQTGELYALYLLPKAQGLGAGRRLVSAVAKYLRNEQMSSMLVWVMKKNEAGRGFYKRLGATHYAHRESEFGGLAVEDEAYIWDDLSGL</sequence>
<dbReference type="InterPro" id="IPR016181">
    <property type="entry name" value="Acyl_CoA_acyltransferase"/>
</dbReference>
<dbReference type="Pfam" id="PF00583">
    <property type="entry name" value="Acetyltransf_1"/>
    <property type="match status" value="1"/>
</dbReference>
<reference evidence="5" key="1">
    <citation type="submission" date="2015-08" db="EMBL/GenBank/DDBJ databases">
        <title>Fjat-14210 dsm16467.</title>
        <authorList>
            <person name="Liu B."/>
            <person name="Wang J."/>
            <person name="Zhu Y."/>
            <person name="Liu G."/>
            <person name="Chen Q."/>
            <person name="Chen Z."/>
            <person name="Lan J."/>
            <person name="Che J."/>
            <person name="Ge C."/>
            <person name="Shi H."/>
            <person name="Pan Z."/>
            <person name="Liu X."/>
        </authorList>
    </citation>
    <scope>NUCLEOTIDE SEQUENCE [LARGE SCALE GENOMIC DNA]</scope>
    <source>
        <strain evidence="5">DSM 16467</strain>
    </source>
</reference>
<dbReference type="Gene3D" id="3.40.630.30">
    <property type="match status" value="1"/>
</dbReference>
<dbReference type="RefSeq" id="WP_053400441.1">
    <property type="nucleotide sequence ID" value="NZ_LILC01000007.1"/>
</dbReference>
<dbReference type="AlphaFoldDB" id="A0A0M0L8Y7"/>
<evidence type="ECO:0000256" key="2">
    <source>
        <dbReference type="ARBA" id="ARBA00023315"/>
    </source>
</evidence>
<name>A0A0M0L8Y7_9BACI</name>
<keyword evidence="1 4" id="KW-0808">Transferase</keyword>
<dbReference type="Proteomes" id="UP000037558">
    <property type="component" value="Unassembled WGS sequence"/>
</dbReference>
<keyword evidence="5" id="KW-1185">Reference proteome</keyword>
<dbReference type="CDD" id="cd04301">
    <property type="entry name" value="NAT_SF"/>
    <property type="match status" value="1"/>
</dbReference>
<dbReference type="STRING" id="284581.AMD01_05695"/>
<dbReference type="PANTHER" id="PTHR43877">
    <property type="entry name" value="AMINOALKYLPHOSPHONATE N-ACETYLTRANSFERASE-RELATED-RELATED"/>
    <property type="match status" value="1"/>
</dbReference>
<evidence type="ECO:0000259" key="3">
    <source>
        <dbReference type="PROSITE" id="PS51186"/>
    </source>
</evidence>
<dbReference type="PATRIC" id="fig|284581.3.peg.4532"/>
<comment type="caution">
    <text evidence="4">The sequence shown here is derived from an EMBL/GenBank/DDBJ whole genome shotgun (WGS) entry which is preliminary data.</text>
</comment>
<accession>A0A0M0L8Y7</accession>
<organism evidence="4 5">
    <name type="scientific">Priestia koreensis</name>
    <dbReference type="NCBI Taxonomy" id="284581"/>
    <lineage>
        <taxon>Bacteria</taxon>
        <taxon>Bacillati</taxon>
        <taxon>Bacillota</taxon>
        <taxon>Bacilli</taxon>
        <taxon>Bacillales</taxon>
        <taxon>Bacillaceae</taxon>
        <taxon>Priestia</taxon>
    </lineage>
</organism>
<dbReference type="OrthoDB" id="5292888at2"/>
<keyword evidence="2" id="KW-0012">Acyltransferase</keyword>